<evidence type="ECO:0000313" key="5">
    <source>
        <dbReference type="EMBL" id="TNM97553.1"/>
    </source>
</evidence>
<feature type="domain" description="EF-hand" evidence="4">
    <location>
        <begin position="27"/>
        <end position="62"/>
    </location>
</feature>
<evidence type="ECO:0000256" key="1">
    <source>
        <dbReference type="ARBA" id="ARBA00022723"/>
    </source>
</evidence>
<gene>
    <name evidence="5" type="ORF">fugu_015709</name>
</gene>
<keyword evidence="1" id="KW-0479">Metal-binding</keyword>
<dbReference type="PROSITE" id="PS50222">
    <property type="entry name" value="EF_HAND_2"/>
    <property type="match status" value="2"/>
</dbReference>
<evidence type="ECO:0000256" key="2">
    <source>
        <dbReference type="ARBA" id="ARBA00022737"/>
    </source>
</evidence>
<dbReference type="Pfam" id="PF13405">
    <property type="entry name" value="EF-hand_6"/>
    <property type="match status" value="1"/>
</dbReference>
<evidence type="ECO:0000259" key="4">
    <source>
        <dbReference type="PROSITE" id="PS50222"/>
    </source>
</evidence>
<dbReference type="Proteomes" id="UP000516260">
    <property type="component" value="Chromosome 16"/>
</dbReference>
<name>A0A4Z2BZI6_9TELE</name>
<dbReference type="InterPro" id="IPR050145">
    <property type="entry name" value="Centrin_CML-like"/>
</dbReference>
<dbReference type="InterPro" id="IPR011992">
    <property type="entry name" value="EF-hand-dom_pair"/>
</dbReference>
<dbReference type="EMBL" id="SWLE01000008">
    <property type="protein sequence ID" value="TNM97553.1"/>
    <property type="molecule type" value="Genomic_DNA"/>
</dbReference>
<dbReference type="InterPro" id="IPR002048">
    <property type="entry name" value="EF_hand_dom"/>
</dbReference>
<dbReference type="AlphaFoldDB" id="A0A4Z2BZI6"/>
<comment type="caution">
    <text evidence="5">The sequence shown here is derived from an EMBL/GenBank/DDBJ whole genome shotgun (WGS) entry which is preliminary data.</text>
</comment>
<organism evidence="5 6">
    <name type="scientific">Takifugu bimaculatus</name>
    <dbReference type="NCBI Taxonomy" id="433685"/>
    <lineage>
        <taxon>Eukaryota</taxon>
        <taxon>Metazoa</taxon>
        <taxon>Chordata</taxon>
        <taxon>Craniata</taxon>
        <taxon>Vertebrata</taxon>
        <taxon>Euteleostomi</taxon>
        <taxon>Actinopterygii</taxon>
        <taxon>Neopterygii</taxon>
        <taxon>Teleostei</taxon>
        <taxon>Neoteleostei</taxon>
        <taxon>Acanthomorphata</taxon>
        <taxon>Eupercaria</taxon>
        <taxon>Tetraodontiformes</taxon>
        <taxon>Tetradontoidea</taxon>
        <taxon>Tetraodontidae</taxon>
        <taxon>Takifugu</taxon>
    </lineage>
</organism>
<dbReference type="InterPro" id="IPR018247">
    <property type="entry name" value="EF_Hand_1_Ca_BS"/>
</dbReference>
<dbReference type="PROSITE" id="PS00018">
    <property type="entry name" value="EF_HAND_1"/>
    <property type="match status" value="2"/>
</dbReference>
<dbReference type="GO" id="GO:0005509">
    <property type="term" value="F:calcium ion binding"/>
    <property type="evidence" value="ECO:0007669"/>
    <property type="project" value="InterPro"/>
</dbReference>
<keyword evidence="2" id="KW-0677">Repeat</keyword>
<proteinExistence type="predicted"/>
<dbReference type="PANTHER" id="PTHR23050">
    <property type="entry name" value="CALCIUM BINDING PROTEIN"/>
    <property type="match status" value="1"/>
</dbReference>
<keyword evidence="6" id="KW-1185">Reference proteome</keyword>
<accession>A0A4Z2BZI6</accession>
<protein>
    <recommendedName>
        <fullName evidence="4">EF-hand domain-containing protein</fullName>
    </recommendedName>
</protein>
<dbReference type="Gene3D" id="1.10.238.10">
    <property type="entry name" value="EF-hand"/>
    <property type="match status" value="2"/>
</dbReference>
<dbReference type="SUPFAM" id="SSF47473">
    <property type="entry name" value="EF-hand"/>
    <property type="match status" value="1"/>
</dbReference>
<evidence type="ECO:0000256" key="3">
    <source>
        <dbReference type="ARBA" id="ARBA00022837"/>
    </source>
</evidence>
<keyword evidence="3" id="KW-0106">Calcium</keyword>
<sequence length="136" mass="15410">MGEDKVRFSAPTPCGGSDDTVAIADTDHEKRYAELFRQLDLNKDGKVDISELRTALAARGLHQGGAEEIVLESDINQDGLLDFQEFSQYLQAHEKRLWFMFHSVDRNKDGRIDVGEIQHLFHKLGVAVTLERPPEF</sequence>
<reference evidence="5 6" key="1">
    <citation type="submission" date="2019-04" db="EMBL/GenBank/DDBJ databases">
        <title>The sequence and de novo assembly of Takifugu bimaculatus genome using PacBio and Hi-C technologies.</title>
        <authorList>
            <person name="Xu P."/>
            <person name="Liu B."/>
            <person name="Zhou Z."/>
        </authorList>
    </citation>
    <scope>NUCLEOTIDE SEQUENCE [LARGE SCALE GENOMIC DNA]</scope>
    <source>
        <strain evidence="5">TB-2018</strain>
        <tissue evidence="5">Muscle</tissue>
    </source>
</reference>
<feature type="domain" description="EF-hand" evidence="4">
    <location>
        <begin position="92"/>
        <end position="127"/>
    </location>
</feature>
<evidence type="ECO:0000313" key="6">
    <source>
        <dbReference type="Proteomes" id="UP000516260"/>
    </source>
</evidence>
<dbReference type="Pfam" id="PF13499">
    <property type="entry name" value="EF-hand_7"/>
    <property type="match status" value="1"/>
</dbReference>
<dbReference type="SMART" id="SM00054">
    <property type="entry name" value="EFh"/>
    <property type="match status" value="3"/>
</dbReference>